<keyword evidence="1" id="KW-0812">Transmembrane</keyword>
<reference evidence="2 3" key="1">
    <citation type="submission" date="2020-07" db="EMBL/GenBank/DDBJ databases">
        <title>Genomic Encyclopedia of Type Strains, Phase III (KMG-III): the genomes of soil and plant-associated and newly described type strains.</title>
        <authorList>
            <person name="Whitman W."/>
        </authorList>
    </citation>
    <scope>NUCLEOTIDE SEQUENCE [LARGE SCALE GENOMIC DNA]</scope>
    <source>
        <strain evidence="2 3">CECT 8576</strain>
    </source>
</reference>
<evidence type="ECO:0000313" key="2">
    <source>
        <dbReference type="EMBL" id="NYH76823.1"/>
    </source>
</evidence>
<evidence type="ECO:0000256" key="1">
    <source>
        <dbReference type="SAM" id="Phobius"/>
    </source>
</evidence>
<keyword evidence="1" id="KW-0472">Membrane</keyword>
<dbReference type="RefSeq" id="WP_179533466.1">
    <property type="nucleotide sequence ID" value="NZ_JACBYW010000001.1"/>
</dbReference>
<evidence type="ECO:0008006" key="4">
    <source>
        <dbReference type="Google" id="ProtNLM"/>
    </source>
</evidence>
<keyword evidence="3" id="KW-1185">Reference proteome</keyword>
<organism evidence="2 3">
    <name type="scientific">Actinopolyspora biskrensis</name>
    <dbReference type="NCBI Taxonomy" id="1470178"/>
    <lineage>
        <taxon>Bacteria</taxon>
        <taxon>Bacillati</taxon>
        <taxon>Actinomycetota</taxon>
        <taxon>Actinomycetes</taxon>
        <taxon>Actinopolysporales</taxon>
        <taxon>Actinopolysporaceae</taxon>
        <taxon>Actinopolyspora</taxon>
    </lineage>
</organism>
<keyword evidence="1" id="KW-1133">Transmembrane helix</keyword>
<dbReference type="NCBIfam" id="NF033218">
    <property type="entry name" value="anchor_AmaP"/>
    <property type="match status" value="1"/>
</dbReference>
<gene>
    <name evidence="2" type="ORF">FHR84_000137</name>
</gene>
<evidence type="ECO:0000313" key="3">
    <source>
        <dbReference type="Proteomes" id="UP000548304"/>
    </source>
</evidence>
<dbReference type="EMBL" id="JACBYW010000001">
    <property type="protein sequence ID" value="NYH76823.1"/>
    <property type="molecule type" value="Genomic_DNA"/>
</dbReference>
<accession>A0A852Z3I2</accession>
<proteinExistence type="predicted"/>
<feature type="transmembrane region" description="Helical" evidence="1">
    <location>
        <begin position="76"/>
        <end position="96"/>
    </location>
</feature>
<sequence>MTTEQPSTTTGGKRSPAGLSRSLGFERAVTSITGLLALAAGALALLVGSGVLGAYRARRPLLDPLAQRWVSGNPGIALTAAAILGVVLVVLGLWWITHALRPETRPNLHLGGGAAGRTSLSGSALSEAVRADAREVTGVVGARVRTTGTPERPGLRVVLSLRDDTDIRRVWDELDHRVLSRARSALETESLPTVIKLELDRSRGQRVR</sequence>
<dbReference type="AlphaFoldDB" id="A0A852Z3I2"/>
<comment type="caution">
    <text evidence="2">The sequence shown here is derived from an EMBL/GenBank/DDBJ whole genome shotgun (WGS) entry which is preliminary data.</text>
</comment>
<protein>
    <recommendedName>
        <fullName evidence="4">Alkaline shock response membrane anchor protein AmaP</fullName>
    </recommendedName>
</protein>
<feature type="transmembrane region" description="Helical" evidence="1">
    <location>
        <begin position="32"/>
        <end position="55"/>
    </location>
</feature>
<dbReference type="Proteomes" id="UP000548304">
    <property type="component" value="Unassembled WGS sequence"/>
</dbReference>
<name>A0A852Z3I2_9ACTN</name>